<dbReference type="Proteomes" id="UP000694864">
    <property type="component" value="Chromosome 3"/>
</dbReference>
<dbReference type="RefSeq" id="XP_010500067.1">
    <property type="nucleotide sequence ID" value="XM_010501765.2"/>
</dbReference>
<keyword evidence="2" id="KW-0677">Repeat</keyword>
<keyword evidence="1 3" id="KW-0853">WD repeat</keyword>
<dbReference type="InterPro" id="IPR001680">
    <property type="entry name" value="WD40_rpt"/>
</dbReference>
<evidence type="ECO:0000256" key="2">
    <source>
        <dbReference type="ARBA" id="ARBA00022737"/>
    </source>
</evidence>
<evidence type="ECO:0000256" key="1">
    <source>
        <dbReference type="ARBA" id="ARBA00022574"/>
    </source>
</evidence>
<dbReference type="PROSITE" id="PS50082">
    <property type="entry name" value="WD_REPEATS_2"/>
    <property type="match status" value="1"/>
</dbReference>
<dbReference type="InterPro" id="IPR015943">
    <property type="entry name" value="WD40/YVTN_repeat-like_dom_sf"/>
</dbReference>
<evidence type="ECO:0000256" key="4">
    <source>
        <dbReference type="SAM" id="MobiDB-lite"/>
    </source>
</evidence>
<dbReference type="InterPro" id="IPR019775">
    <property type="entry name" value="WD40_repeat_CS"/>
</dbReference>
<dbReference type="PROSITE" id="PS50294">
    <property type="entry name" value="WD_REPEATS_REGION"/>
    <property type="match status" value="1"/>
</dbReference>
<dbReference type="PROSITE" id="PS00678">
    <property type="entry name" value="WD_REPEATS_1"/>
    <property type="match status" value="1"/>
</dbReference>
<feature type="repeat" description="WD" evidence="3">
    <location>
        <begin position="300"/>
        <end position="334"/>
    </location>
</feature>
<evidence type="ECO:0000313" key="5">
    <source>
        <dbReference type="Proteomes" id="UP000694864"/>
    </source>
</evidence>
<keyword evidence="5" id="KW-1185">Reference proteome</keyword>
<dbReference type="InterPro" id="IPR036322">
    <property type="entry name" value="WD40_repeat_dom_sf"/>
</dbReference>
<reference evidence="6" key="2">
    <citation type="submission" date="2025-08" db="UniProtKB">
        <authorList>
            <consortium name="RefSeq"/>
        </authorList>
    </citation>
    <scope>IDENTIFICATION</scope>
    <source>
        <tissue evidence="6">Leaf</tissue>
    </source>
</reference>
<evidence type="ECO:0000313" key="6">
    <source>
        <dbReference type="RefSeq" id="XP_010500067.1"/>
    </source>
</evidence>
<name>A0ABM0YFA4_CAMSA</name>
<accession>A0ABM0YFA4</accession>
<dbReference type="Gene3D" id="2.130.10.10">
    <property type="entry name" value="YVTN repeat-like/Quinoprotein amine dehydrogenase"/>
    <property type="match status" value="1"/>
</dbReference>
<proteinExistence type="predicted"/>
<reference evidence="5" key="1">
    <citation type="journal article" date="2014" name="Nat. Commun.">
        <title>The emerging biofuel crop Camelina sativa retains a highly undifferentiated hexaploid genome structure.</title>
        <authorList>
            <person name="Kagale S."/>
            <person name="Koh C."/>
            <person name="Nixon J."/>
            <person name="Bollina V."/>
            <person name="Clarke W.E."/>
            <person name="Tuteja R."/>
            <person name="Spillane C."/>
            <person name="Robinson S.J."/>
            <person name="Links M.G."/>
            <person name="Clarke C."/>
            <person name="Higgins E.E."/>
            <person name="Huebert T."/>
            <person name="Sharpe A.G."/>
            <person name="Parkin I.A."/>
        </authorList>
    </citation>
    <scope>NUCLEOTIDE SEQUENCE [LARGE SCALE GENOMIC DNA]</scope>
    <source>
        <strain evidence="5">cv. DH55</strain>
    </source>
</reference>
<sequence length="432" mass="48777">MLMEQFNSDDKSIGKTTRVVDSELSDSDFEDDFETTKTETDTSAQEARNGKDVQGIQWGGFKYTRDEFRETRLKEYENFVNILTPRSREKLDKEHRQVEKGKKFYDFQFNTRLVASTIVHFQLRNLVWATSKHDVYLMQNYSLMHWSSLLQRGKEVVNVARSVTPTQKLPGLFSEPLSRVQVSSMAVKENMILLGGFDGELLCKCVNQPGVAFCTRLSTEENAITNTVDIYRSPRLITANNDCTIRVFDAQGFTRVSEFAFDWSVNNTSASPDGKLLAVLGDSTECLISDSHSGKVISSLKGHKDYSFASAWHPSGLILATGNQDTTCRLWDIRYPSDSFAVLKGNMGAIRGLKFTPGGRFLAMAEPADFVHIFDMESGFLQSQEIDLFGEIAGISFSPDTEALYVGVADRTYGSLMEYKRRKDNHYTDSFF</sequence>
<dbReference type="PANTHER" id="PTHR43991:SF12">
    <property type="entry name" value="WD REPEAT PROTEIN (AFU_ORTHOLOGUE AFUA_8G05640)"/>
    <property type="match status" value="1"/>
</dbReference>
<dbReference type="PANTHER" id="PTHR43991">
    <property type="entry name" value="WD REPEAT PROTEIN (AFU_ORTHOLOGUE AFUA_8G05640)-RELATED"/>
    <property type="match status" value="1"/>
</dbReference>
<dbReference type="GeneID" id="104777492"/>
<organism evidence="5 6">
    <name type="scientific">Camelina sativa</name>
    <name type="common">False flax</name>
    <name type="synonym">Myagrum sativum</name>
    <dbReference type="NCBI Taxonomy" id="90675"/>
    <lineage>
        <taxon>Eukaryota</taxon>
        <taxon>Viridiplantae</taxon>
        <taxon>Streptophyta</taxon>
        <taxon>Embryophyta</taxon>
        <taxon>Tracheophyta</taxon>
        <taxon>Spermatophyta</taxon>
        <taxon>Magnoliopsida</taxon>
        <taxon>eudicotyledons</taxon>
        <taxon>Gunneridae</taxon>
        <taxon>Pentapetalae</taxon>
        <taxon>rosids</taxon>
        <taxon>malvids</taxon>
        <taxon>Brassicales</taxon>
        <taxon>Brassicaceae</taxon>
        <taxon>Camelineae</taxon>
        <taxon>Camelina</taxon>
    </lineage>
</organism>
<evidence type="ECO:0000256" key="3">
    <source>
        <dbReference type="PROSITE-ProRule" id="PRU00221"/>
    </source>
</evidence>
<dbReference type="Pfam" id="PF00400">
    <property type="entry name" value="WD40"/>
    <property type="match status" value="1"/>
</dbReference>
<protein>
    <submittedName>
        <fullName evidence="6">Uncharacterized WD repeat-containing protein C2A9.03 isoform X3</fullName>
    </submittedName>
</protein>
<dbReference type="SUPFAM" id="SSF50978">
    <property type="entry name" value="WD40 repeat-like"/>
    <property type="match status" value="1"/>
</dbReference>
<gene>
    <name evidence="6" type="primary">LOC104777492</name>
</gene>
<feature type="region of interest" description="Disordered" evidence="4">
    <location>
        <begin position="25"/>
        <end position="49"/>
    </location>
</feature>
<dbReference type="SMART" id="SM00320">
    <property type="entry name" value="WD40"/>
    <property type="match status" value="4"/>
</dbReference>